<dbReference type="OrthoDB" id="5363652at2"/>
<evidence type="ECO:0000313" key="2">
    <source>
        <dbReference type="Proteomes" id="UP000305836"/>
    </source>
</evidence>
<keyword evidence="2" id="KW-1185">Reference proteome</keyword>
<accession>A0A4U3LR67</accession>
<dbReference type="PIRSF" id="PIRSF034934">
    <property type="entry name" value="AbiF_AbiD"/>
    <property type="match status" value="1"/>
</dbReference>
<gene>
    <name evidence="1" type="ORF">FDA38_22495</name>
</gene>
<evidence type="ECO:0000313" key="1">
    <source>
        <dbReference type="EMBL" id="TKK77889.1"/>
    </source>
</evidence>
<organism evidence="1 2">
    <name type="scientific">Kribbella jiaozuonensis</name>
    <dbReference type="NCBI Taxonomy" id="2575441"/>
    <lineage>
        <taxon>Bacteria</taxon>
        <taxon>Bacillati</taxon>
        <taxon>Actinomycetota</taxon>
        <taxon>Actinomycetes</taxon>
        <taxon>Propionibacteriales</taxon>
        <taxon>Kribbellaceae</taxon>
        <taxon>Kribbella</taxon>
    </lineage>
</organism>
<dbReference type="Pfam" id="PF07751">
    <property type="entry name" value="Abi_2"/>
    <property type="match status" value="1"/>
</dbReference>
<name>A0A4U3LR67_9ACTN</name>
<dbReference type="InterPro" id="IPR017034">
    <property type="entry name" value="Abi_system_AbiD/AbiF"/>
</dbReference>
<dbReference type="EMBL" id="SZPZ01000003">
    <property type="protein sequence ID" value="TKK77889.1"/>
    <property type="molecule type" value="Genomic_DNA"/>
</dbReference>
<dbReference type="Proteomes" id="UP000305836">
    <property type="component" value="Unassembled WGS sequence"/>
</dbReference>
<proteinExistence type="predicted"/>
<reference evidence="1 2" key="1">
    <citation type="submission" date="2019-04" db="EMBL/GenBank/DDBJ databases">
        <title>Kribbella sp. NEAU-THZ 27 nov., a novel actinomycete isolated from soil.</title>
        <authorList>
            <person name="Duan L."/>
        </authorList>
    </citation>
    <scope>NUCLEOTIDE SEQUENCE [LARGE SCALE GENOMIC DNA]</scope>
    <source>
        <strain evidence="2">NEAU-THZ27</strain>
    </source>
</reference>
<protein>
    <submittedName>
        <fullName evidence="1">Abi family protein</fullName>
    </submittedName>
</protein>
<dbReference type="InterPro" id="IPR011664">
    <property type="entry name" value="Abi_system_AbiD/AbiF-like"/>
</dbReference>
<dbReference type="AlphaFoldDB" id="A0A4U3LR67"/>
<comment type="caution">
    <text evidence="1">The sequence shown here is derived from an EMBL/GenBank/DDBJ whole genome shotgun (WGS) entry which is preliminary data.</text>
</comment>
<sequence length="360" mass="41090">MHRQGVLAATGAVPGVSFQQHGQPLCPSGHGLVFFSWGTSVTVYFKPHLTFADQVGLLKSRGLIIDDEAEAERLLSVIGYYRLSGYWYSFRRPLNSVLRDDNFLEGTTFRQVVQLYDVDRRLKLQLLDALERIEIALRVMIGFTLGRRGAYAHLDASNLDGRFRRSDGRRPSTYDRWLHKVLAAQTRSSEDFVLHFQQKYDGRLPVWVMTEILDFGALSYLFQGLQFADRNEIAARLGVLDRRGDGNGAALANWLRVLNYVRNVCAHHSRLWNRNLADQLAPSHLRSIPDLRHLTDRRVSHFRIYSTLCVVGFLLSRLGHGSHWAQHIRDLLSAEIPACGRELRELGFPAGWAAERPWVD</sequence>